<name>A0A7I0NT15_STRCX</name>
<evidence type="ECO:0000256" key="1">
    <source>
        <dbReference type="ARBA" id="ARBA00006914"/>
    </source>
</evidence>
<keyword evidence="3 5" id="KW-0067">ATP-binding</keyword>
<evidence type="ECO:0000259" key="4">
    <source>
        <dbReference type="SMART" id="SM00382"/>
    </source>
</evidence>
<dbReference type="CDD" id="cd19481">
    <property type="entry name" value="RecA-like_protease"/>
    <property type="match status" value="1"/>
</dbReference>
<accession>A0A7I0NT15</accession>
<proteinExistence type="inferred from homology"/>
<dbReference type="Proteomes" id="UP000509418">
    <property type="component" value="Chromosome"/>
</dbReference>
<dbReference type="PANTHER" id="PTHR23073">
    <property type="entry name" value="26S PROTEASOME REGULATORY SUBUNIT"/>
    <property type="match status" value="1"/>
</dbReference>
<evidence type="ECO:0000313" key="6">
    <source>
        <dbReference type="Proteomes" id="UP000509418"/>
    </source>
</evidence>
<dbReference type="Pfam" id="PF22977">
    <property type="entry name" value="WHD"/>
    <property type="match status" value="1"/>
</dbReference>
<dbReference type="InterPro" id="IPR054472">
    <property type="entry name" value="WHD"/>
</dbReference>
<dbReference type="InterPro" id="IPR003593">
    <property type="entry name" value="AAA+_ATPase"/>
</dbReference>
<dbReference type="GO" id="GO:0016887">
    <property type="term" value="F:ATP hydrolysis activity"/>
    <property type="evidence" value="ECO:0007669"/>
    <property type="project" value="InterPro"/>
</dbReference>
<organism evidence="5 6">
    <name type="scientific">Streptomyces chartreusis</name>
    <dbReference type="NCBI Taxonomy" id="1969"/>
    <lineage>
        <taxon>Bacteria</taxon>
        <taxon>Bacillati</taxon>
        <taxon>Actinomycetota</taxon>
        <taxon>Actinomycetes</taxon>
        <taxon>Kitasatosporales</taxon>
        <taxon>Streptomycetaceae</taxon>
        <taxon>Streptomyces</taxon>
    </lineage>
</organism>
<gene>
    <name evidence="5" type="ORF">HUT05_01750</name>
</gene>
<dbReference type="EMBL" id="CP056041">
    <property type="protein sequence ID" value="QKZ16208.1"/>
    <property type="molecule type" value="Genomic_DNA"/>
</dbReference>
<sequence>MPTQERGAALTRGPVPATAHLTLRYAAVHRALRAAAARRAEHSKLLADCELSPYCVTDAQAELLLDLTDPAATHVRVPAHDHAHALAPVAVSAEEDLRHRAARAEALLPLDALSRAAGLDAFEIDALLLCLAPVLAPEHALLFGYLLDDLDQRRPNAELVLTVLAPSLDERLARLPCLGPYGPLRRFGLLVPEGPGGSEGSGNDLLRTLNVPPGLASYLLDGRGDLALLAHDPGELSPPRPPLLGGPALAAATRLGDRLRARRDGVAALWGLPEGGQLDAAWAVAAAAGLNLRRAPDVRSSPAAEDARAEAARALATAGALGTALWLPTDALHEAGAATTQVLADVLARAHVPVVLTGRAPWRPLVLLADGRYAEETVPEPDYPQRRALWAALGGPASASASAEEDAPEVFGAGGFDGLAARFRLTPEQMRATAGLAGAEGVPMANAVTRVLATMPAPLTEQRTPVHDMADLVLPAEQARQVEEIASAFRAWPRVSQEWGFGGGHGGPGLKALFTGEPGTGKTLAAEVIAGSLGVDLLRVDLARTVSKWVGETEKNLDKAFRQAEAAHALLLFDEADSLFGKRGTVDRGSDRYANLEVGFLLQRLERSPALVVLTTNLHGNLDSAFTRRFQFVVRFSRPGDRERYRLWRLAFPARAPLAPDLRLDGLARLDLTGAAIMAAARTAALLAARSGSTAIGREHLVEAIARQFRQESRLPRAGELELALGQAGDAASAGSTR</sequence>
<evidence type="ECO:0000256" key="2">
    <source>
        <dbReference type="ARBA" id="ARBA00022741"/>
    </source>
</evidence>
<dbReference type="GO" id="GO:0005524">
    <property type="term" value="F:ATP binding"/>
    <property type="evidence" value="ECO:0007669"/>
    <property type="project" value="UniProtKB-KW"/>
</dbReference>
<dbReference type="Gene3D" id="1.10.8.60">
    <property type="match status" value="1"/>
</dbReference>
<reference evidence="5 6" key="1">
    <citation type="submission" date="2020-06" db="EMBL/GenBank/DDBJ databases">
        <title>Genome mining for natural products.</title>
        <authorList>
            <person name="Zhang B."/>
            <person name="Shi J."/>
            <person name="Ge H."/>
        </authorList>
    </citation>
    <scope>NUCLEOTIDE SEQUENCE [LARGE SCALE GENOMIC DNA]</scope>
    <source>
        <strain evidence="5 6">NA02069</strain>
    </source>
</reference>
<dbReference type="AlphaFoldDB" id="A0A7I0NT15"/>
<dbReference type="InterPro" id="IPR050221">
    <property type="entry name" value="26S_Proteasome_ATPase"/>
</dbReference>
<dbReference type="InterPro" id="IPR003959">
    <property type="entry name" value="ATPase_AAA_core"/>
</dbReference>
<dbReference type="Gene3D" id="3.40.50.300">
    <property type="entry name" value="P-loop containing nucleotide triphosphate hydrolases"/>
    <property type="match status" value="1"/>
</dbReference>
<evidence type="ECO:0000313" key="5">
    <source>
        <dbReference type="EMBL" id="QKZ16208.1"/>
    </source>
</evidence>
<keyword evidence="6" id="KW-1185">Reference proteome</keyword>
<keyword evidence="2" id="KW-0547">Nucleotide-binding</keyword>
<dbReference type="InterPro" id="IPR027417">
    <property type="entry name" value="P-loop_NTPase"/>
</dbReference>
<dbReference type="RefSeq" id="WP_176573892.1">
    <property type="nucleotide sequence ID" value="NZ_CBDRGH010000018.1"/>
</dbReference>
<dbReference type="Pfam" id="PF00004">
    <property type="entry name" value="AAA"/>
    <property type="match status" value="1"/>
</dbReference>
<feature type="domain" description="AAA+ ATPase" evidence="4">
    <location>
        <begin position="508"/>
        <end position="640"/>
    </location>
</feature>
<evidence type="ECO:0000256" key="3">
    <source>
        <dbReference type="ARBA" id="ARBA00022840"/>
    </source>
</evidence>
<dbReference type="SMART" id="SM00382">
    <property type="entry name" value="AAA"/>
    <property type="match status" value="1"/>
</dbReference>
<comment type="similarity">
    <text evidence="1">Belongs to the AAA ATPase family.</text>
</comment>
<dbReference type="SUPFAM" id="SSF52540">
    <property type="entry name" value="P-loop containing nucleoside triphosphate hydrolases"/>
    <property type="match status" value="1"/>
</dbReference>
<protein>
    <submittedName>
        <fullName evidence="5">ATP-binding protein</fullName>
    </submittedName>
</protein>